<dbReference type="InterPro" id="IPR027417">
    <property type="entry name" value="P-loop_NTPase"/>
</dbReference>
<dbReference type="Pfam" id="PF00350">
    <property type="entry name" value="Dynamin_N"/>
    <property type="match status" value="1"/>
</dbReference>
<evidence type="ECO:0000313" key="3">
    <source>
        <dbReference type="EMBL" id="KAF5836979.1"/>
    </source>
</evidence>
<dbReference type="EMBL" id="MU069634">
    <property type="protein sequence ID" value="KAF5836979.1"/>
    <property type="molecule type" value="Genomic_DNA"/>
</dbReference>
<feature type="transmembrane region" description="Helical" evidence="1">
    <location>
        <begin position="382"/>
        <end position="404"/>
    </location>
</feature>
<feature type="transmembrane region" description="Helical" evidence="1">
    <location>
        <begin position="330"/>
        <end position="352"/>
    </location>
</feature>
<name>A0ABQ7GQU0_DUNSA</name>
<protein>
    <submittedName>
        <fullName evidence="3">Sarcaleumin-like protein</fullName>
    </submittedName>
</protein>
<reference evidence="3" key="1">
    <citation type="submission" date="2017-08" db="EMBL/GenBank/DDBJ databases">
        <authorList>
            <person name="Polle J.E."/>
            <person name="Barry K."/>
            <person name="Cushman J."/>
            <person name="Schmutz J."/>
            <person name="Tran D."/>
            <person name="Hathwaick L.T."/>
            <person name="Yim W.C."/>
            <person name="Jenkins J."/>
            <person name="Mckie-Krisberg Z.M."/>
            <person name="Prochnik S."/>
            <person name="Lindquist E."/>
            <person name="Dockter R.B."/>
            <person name="Adam C."/>
            <person name="Molina H."/>
            <person name="Bunkerborg J."/>
            <person name="Jin E."/>
            <person name="Buchheim M."/>
            <person name="Magnuson J."/>
        </authorList>
    </citation>
    <scope>NUCLEOTIDE SEQUENCE</scope>
    <source>
        <strain evidence="3">CCAP 19/18</strain>
    </source>
</reference>
<keyword evidence="1" id="KW-1133">Transmembrane helix</keyword>
<dbReference type="PANTHER" id="PTHR42698:SF2">
    <property type="entry name" value="GTPASE ERA-LIKE, CHLOROPLASTIC"/>
    <property type="match status" value="1"/>
</dbReference>
<keyword evidence="1" id="KW-0812">Transmembrane</keyword>
<dbReference type="Gene3D" id="3.40.50.300">
    <property type="entry name" value="P-loop containing nucleotide triphosphate hydrolases"/>
    <property type="match status" value="1"/>
</dbReference>
<keyword evidence="4" id="KW-1185">Reference proteome</keyword>
<evidence type="ECO:0000313" key="4">
    <source>
        <dbReference type="Proteomes" id="UP000815325"/>
    </source>
</evidence>
<dbReference type="PANTHER" id="PTHR42698">
    <property type="entry name" value="GTPASE ERA"/>
    <property type="match status" value="1"/>
</dbReference>
<dbReference type="InterPro" id="IPR005662">
    <property type="entry name" value="GTPase_Era-like"/>
</dbReference>
<evidence type="ECO:0000259" key="2">
    <source>
        <dbReference type="Pfam" id="PF00350"/>
    </source>
</evidence>
<gene>
    <name evidence="3" type="ORF">DUNSADRAFT_5001</name>
</gene>
<proteinExistence type="predicted"/>
<feature type="domain" description="Dynamin N-terminal" evidence="2">
    <location>
        <begin position="67"/>
        <end position="162"/>
    </location>
</feature>
<keyword evidence="1" id="KW-0472">Membrane</keyword>
<dbReference type="SUPFAM" id="SSF52540">
    <property type="entry name" value="P-loop containing nucleoside triphosphate hydrolases"/>
    <property type="match status" value="1"/>
</dbReference>
<dbReference type="Proteomes" id="UP000815325">
    <property type="component" value="Unassembled WGS sequence"/>
</dbReference>
<sequence length="447" mass="50726">MTKSKHSRLQEEQLAPATEKVLRQITTLYEQGLVGDSPGGSMGLQDIAQSPQLQMTMRKPRKKVSCMVVGNHSAGKSSFINWYIGEGIQKTGVAIETRGFTFVTSGKKRETLTGEATIRFYDFLKDFQQFEGIIPNLFTEISPSKEKNFACVDWIDTPGLVDGEMSYPFDVLKAILWMAEHVDMILIFFDPIGQATCKRTMEVVSALNNYPPAVEKLHYFMSKADAVEKEHDRQRVLIQITQNLATRIRNSHAFNLPTFYIPPEDGSPCPIPNAIEEVCQSVDKSINMTVQRNLRVLKEDCENILARCNKVLADDKQMKAENLSRRMYGILYYLLASLSSCLLVSLVVTRILPSICNVYDEACAHGGVRSLVRISPAVAEHFMFLSTISLVLFGFFMLMGKITWRIKPVFSKRDLKKIDEYRVMTKKIMETEQGLYDEYFKTLGAER</sequence>
<accession>A0ABQ7GQU0</accession>
<dbReference type="InterPro" id="IPR045063">
    <property type="entry name" value="Dynamin_N"/>
</dbReference>
<evidence type="ECO:0000256" key="1">
    <source>
        <dbReference type="SAM" id="Phobius"/>
    </source>
</evidence>
<comment type="caution">
    <text evidence="3">The sequence shown here is derived from an EMBL/GenBank/DDBJ whole genome shotgun (WGS) entry which is preliminary data.</text>
</comment>
<organism evidence="3 4">
    <name type="scientific">Dunaliella salina</name>
    <name type="common">Green alga</name>
    <name type="synonym">Protococcus salinus</name>
    <dbReference type="NCBI Taxonomy" id="3046"/>
    <lineage>
        <taxon>Eukaryota</taxon>
        <taxon>Viridiplantae</taxon>
        <taxon>Chlorophyta</taxon>
        <taxon>core chlorophytes</taxon>
        <taxon>Chlorophyceae</taxon>
        <taxon>CS clade</taxon>
        <taxon>Chlamydomonadales</taxon>
        <taxon>Dunaliellaceae</taxon>
        <taxon>Dunaliella</taxon>
    </lineage>
</organism>